<dbReference type="GO" id="GO:0005829">
    <property type="term" value="C:cytosol"/>
    <property type="evidence" value="ECO:0007669"/>
    <property type="project" value="TreeGrafter"/>
</dbReference>
<gene>
    <name evidence="10" type="ORF">AZE42_06414</name>
</gene>
<evidence type="ECO:0000256" key="5">
    <source>
        <dbReference type="ARBA" id="ARBA00022741"/>
    </source>
</evidence>
<keyword evidence="6" id="KW-0418">Kinase</keyword>
<evidence type="ECO:0000256" key="7">
    <source>
        <dbReference type="ARBA" id="ARBA00022840"/>
    </source>
</evidence>
<dbReference type="SUPFAM" id="SSF52540">
    <property type="entry name" value="P-loop containing nucleoside triphosphate hydrolases"/>
    <property type="match status" value="1"/>
</dbReference>
<reference evidence="10 11" key="1">
    <citation type="submission" date="2016-03" db="EMBL/GenBank/DDBJ databases">
        <title>Comparative genomics of the ectomycorrhizal sister species Rhizopogon vinicolor and Rhizopogon vesiculosus (Basidiomycota: Boletales) reveals a divergence of the mating type B locus.</title>
        <authorList>
            <person name="Mujic A.B."/>
            <person name="Kuo A."/>
            <person name="Tritt A."/>
            <person name="Lipzen A."/>
            <person name="Chen C."/>
            <person name="Johnson J."/>
            <person name="Sharma A."/>
            <person name="Barry K."/>
            <person name="Grigoriev I.V."/>
            <person name="Spatafora J.W."/>
        </authorList>
    </citation>
    <scope>NUCLEOTIDE SEQUENCE [LARGE SCALE GENOMIC DNA]</scope>
    <source>
        <strain evidence="10 11">AM-OR11-056</strain>
    </source>
</reference>
<dbReference type="InterPro" id="IPR008145">
    <property type="entry name" value="GK/Ca_channel_bsu"/>
</dbReference>
<dbReference type="FunFam" id="3.40.50.300:FF:000776">
    <property type="entry name" value="Guanylate kinase 2"/>
    <property type="match status" value="1"/>
</dbReference>
<evidence type="ECO:0000256" key="6">
    <source>
        <dbReference type="ARBA" id="ARBA00022777"/>
    </source>
</evidence>
<comment type="caution">
    <text evidence="10">The sequence shown here is derived from an EMBL/GenBank/DDBJ whole genome shotgun (WGS) entry which is preliminary data.</text>
</comment>
<evidence type="ECO:0000259" key="9">
    <source>
        <dbReference type="PROSITE" id="PS50052"/>
    </source>
</evidence>
<dbReference type="CDD" id="cd00071">
    <property type="entry name" value="GMPK"/>
    <property type="match status" value="1"/>
</dbReference>
<dbReference type="InterPro" id="IPR008144">
    <property type="entry name" value="Guanylate_kin-like_dom"/>
</dbReference>
<dbReference type="STRING" id="180088.A0A1J8QFG7"/>
<organism evidence="10 11">
    <name type="scientific">Rhizopogon vesiculosus</name>
    <dbReference type="NCBI Taxonomy" id="180088"/>
    <lineage>
        <taxon>Eukaryota</taxon>
        <taxon>Fungi</taxon>
        <taxon>Dikarya</taxon>
        <taxon>Basidiomycota</taxon>
        <taxon>Agaricomycotina</taxon>
        <taxon>Agaricomycetes</taxon>
        <taxon>Agaricomycetidae</taxon>
        <taxon>Boletales</taxon>
        <taxon>Suillineae</taxon>
        <taxon>Rhizopogonaceae</taxon>
        <taxon>Rhizopogon</taxon>
    </lineage>
</organism>
<dbReference type="InterPro" id="IPR027417">
    <property type="entry name" value="P-loop_NTPase"/>
</dbReference>
<evidence type="ECO:0000256" key="1">
    <source>
        <dbReference type="ARBA" id="ARBA00005790"/>
    </source>
</evidence>
<evidence type="ECO:0000256" key="8">
    <source>
        <dbReference type="ARBA" id="ARBA00030128"/>
    </source>
</evidence>
<dbReference type="Gene3D" id="3.40.50.300">
    <property type="entry name" value="P-loop containing nucleotide triphosphate hydrolases"/>
    <property type="match status" value="1"/>
</dbReference>
<proteinExistence type="inferred from homology"/>
<name>A0A1J8QFG7_9AGAM</name>
<dbReference type="SMART" id="SM00072">
    <property type="entry name" value="GuKc"/>
    <property type="match status" value="1"/>
</dbReference>
<dbReference type="PANTHER" id="PTHR23117:SF13">
    <property type="entry name" value="GUANYLATE KINASE"/>
    <property type="match status" value="1"/>
</dbReference>
<dbReference type="PROSITE" id="PS50052">
    <property type="entry name" value="GUANYLATE_KINASE_2"/>
    <property type="match status" value="1"/>
</dbReference>
<dbReference type="Gene3D" id="3.30.63.10">
    <property type="entry name" value="Guanylate Kinase phosphate binding domain"/>
    <property type="match status" value="1"/>
</dbReference>
<dbReference type="Proteomes" id="UP000183567">
    <property type="component" value="Unassembled WGS sequence"/>
</dbReference>
<keyword evidence="7" id="KW-0067">ATP-binding</keyword>
<evidence type="ECO:0000256" key="4">
    <source>
        <dbReference type="ARBA" id="ARBA00022679"/>
    </source>
</evidence>
<evidence type="ECO:0000313" key="10">
    <source>
        <dbReference type="EMBL" id="OJA10492.1"/>
    </source>
</evidence>
<keyword evidence="4" id="KW-0808">Transferase</keyword>
<dbReference type="Pfam" id="PF00625">
    <property type="entry name" value="Guanylate_kin"/>
    <property type="match status" value="1"/>
</dbReference>
<accession>A0A1J8QFG7</accession>
<evidence type="ECO:0000313" key="11">
    <source>
        <dbReference type="Proteomes" id="UP000183567"/>
    </source>
</evidence>
<keyword evidence="5" id="KW-0547">Nucleotide-binding</keyword>
<dbReference type="GO" id="GO:0005524">
    <property type="term" value="F:ATP binding"/>
    <property type="evidence" value="ECO:0007669"/>
    <property type="project" value="UniProtKB-KW"/>
</dbReference>
<dbReference type="NCBIfam" id="TIGR03263">
    <property type="entry name" value="guanyl_kin"/>
    <property type="match status" value="1"/>
</dbReference>
<dbReference type="InterPro" id="IPR017665">
    <property type="entry name" value="Guanylate_kinase"/>
</dbReference>
<dbReference type="PANTHER" id="PTHR23117">
    <property type="entry name" value="GUANYLATE KINASE-RELATED"/>
    <property type="match status" value="1"/>
</dbReference>
<dbReference type="PROSITE" id="PS00856">
    <property type="entry name" value="GUANYLATE_KINASE_1"/>
    <property type="match status" value="1"/>
</dbReference>
<dbReference type="AlphaFoldDB" id="A0A1J8QFG7"/>
<comment type="similarity">
    <text evidence="1">Belongs to the guanylate kinase family.</text>
</comment>
<feature type="domain" description="Guanylate kinase-like" evidence="9">
    <location>
        <begin position="5"/>
        <end position="187"/>
    </location>
</feature>
<dbReference type="GO" id="GO:0004385">
    <property type="term" value="F:GMP kinase activity"/>
    <property type="evidence" value="ECO:0007669"/>
    <property type="project" value="UniProtKB-EC"/>
</dbReference>
<dbReference type="InterPro" id="IPR020590">
    <property type="entry name" value="Guanylate_kinase_CS"/>
</dbReference>
<dbReference type="EMBL" id="LVVM01005453">
    <property type="protein sequence ID" value="OJA10492.1"/>
    <property type="molecule type" value="Genomic_DNA"/>
</dbReference>
<dbReference type="FunFam" id="3.30.63.10:FF:000002">
    <property type="entry name" value="Guanylate kinase 1"/>
    <property type="match status" value="1"/>
</dbReference>
<dbReference type="EC" id="2.7.4.8" evidence="2"/>
<dbReference type="HAMAP" id="MF_00328">
    <property type="entry name" value="Guanylate_kinase"/>
    <property type="match status" value="1"/>
</dbReference>
<dbReference type="OrthoDB" id="6334211at2759"/>
<keyword evidence="11" id="KW-1185">Reference proteome</keyword>
<sequence>MNMTLPPLVIFGPSGVGKGTLINRLMREFPDAFGFSVSHTTRAPRPGERDGKEYHFTTPDNFKNLISDRAFIEHAQFSGNFYGTSFQAVKDVAATGKRCILDIDAQGVQQVKQTPLQPVVVFISPPSITALSQRLRGRATDSEEAIQRRLATARREIEYARQPGIFDYVIVNDDLDRAYHKFKSIANGEMDARGDQMPLLHDWNHDL</sequence>
<evidence type="ECO:0000256" key="3">
    <source>
        <dbReference type="ARBA" id="ARBA00016296"/>
    </source>
</evidence>
<protein>
    <recommendedName>
        <fullName evidence="3">Guanylate kinase</fullName>
        <ecNumber evidence="2">2.7.4.8</ecNumber>
    </recommendedName>
    <alternativeName>
        <fullName evidence="8">GMP kinase</fullName>
    </alternativeName>
</protein>
<evidence type="ECO:0000256" key="2">
    <source>
        <dbReference type="ARBA" id="ARBA00012961"/>
    </source>
</evidence>